<evidence type="ECO:0000256" key="1">
    <source>
        <dbReference type="SAM" id="MobiDB-lite"/>
    </source>
</evidence>
<feature type="domain" description="IPTL-CTERM protein sorting" evidence="4">
    <location>
        <begin position="491"/>
        <end position="518"/>
    </location>
</feature>
<comment type="caution">
    <text evidence="5">The sequence shown here is derived from an EMBL/GenBank/DDBJ whole genome shotgun (WGS) entry which is preliminary data.</text>
</comment>
<dbReference type="SUPFAM" id="SSF117074">
    <property type="entry name" value="Hypothetical protein PA1324"/>
    <property type="match status" value="1"/>
</dbReference>
<protein>
    <recommendedName>
        <fullName evidence="4">IPTL-CTERM protein sorting domain-containing protein</fullName>
    </recommendedName>
</protein>
<dbReference type="EMBL" id="JBEPSH010000009">
    <property type="protein sequence ID" value="MET4579455.1"/>
    <property type="molecule type" value="Genomic_DNA"/>
</dbReference>
<evidence type="ECO:0000256" key="2">
    <source>
        <dbReference type="SAM" id="Phobius"/>
    </source>
</evidence>
<sequence length="525" mass="52758">MRGLKKCMGAIGILLMAAVGSASAEIVNWEYSVQSQFNTSSGATQFIGVGPGTADGCESVASSLISWGACPVGSANRSSIGVSDTPQSGTLATNGAAEVANTYTHFNRVISSVNAKLSSAVISITLALKPAGSSDPFSYFSFESQIKFFETLNSTADGPCVVADGALPCSDIWVVENSLNRNFVYEGLEYVVNFFPGAVLSPLPDEVCAAVSAPTNCLGFTTAEQINDAMRFYMNVTYAPPLVTVAGRVYVEGSSPANTQDDGNTVDPGSVTQVSLTCTDPTYSAGPITTGADGSYSFSEVPAGANCSLTTTPPSGYQAAYTQQGTTGESGTPGTLNTGVAGSTGVQTIAISVPMNGSTGSLFALRPMTDMTSATVCTPNPAAAGTAVSCTTTCTNAGSSTALNAFCSIPNASGLPGAPVPACSAGVSDLTSGGTITCTVNFTMPQSGSISVTGGTGADNDSNGGSVPSAGNNPSITAVTRPGEGQVSTPTPVPGLGGFALLLLPVLMGLGAFRQHRRRSDGGTD</sequence>
<dbReference type="RefSeq" id="WP_354447555.1">
    <property type="nucleotide sequence ID" value="NZ_JBEPSH010000009.1"/>
</dbReference>
<keyword evidence="6" id="KW-1185">Reference proteome</keyword>
<dbReference type="NCBIfam" id="NF038125">
    <property type="entry name" value="PEP_CTERM_THxN"/>
    <property type="match status" value="1"/>
</dbReference>
<evidence type="ECO:0000256" key="3">
    <source>
        <dbReference type="SAM" id="SignalP"/>
    </source>
</evidence>
<name>A0ABV2QEL8_9BURK</name>
<accession>A0ABV2QEL8</accession>
<gene>
    <name evidence="5" type="ORF">ABIE13_004583</name>
</gene>
<reference evidence="5 6" key="1">
    <citation type="submission" date="2024-06" db="EMBL/GenBank/DDBJ databases">
        <title>Sorghum-associated microbial communities from plants grown in Nebraska, USA.</title>
        <authorList>
            <person name="Schachtman D."/>
        </authorList>
    </citation>
    <scope>NUCLEOTIDE SEQUENCE [LARGE SCALE GENOMIC DNA]</scope>
    <source>
        <strain evidence="5 6">2709</strain>
    </source>
</reference>
<keyword evidence="3" id="KW-0732">Signal</keyword>
<feature type="transmembrane region" description="Helical" evidence="2">
    <location>
        <begin position="495"/>
        <end position="513"/>
    </location>
</feature>
<organism evidence="5 6">
    <name type="scientific">Ottowia thiooxydans</name>
    <dbReference type="NCBI Taxonomy" id="219182"/>
    <lineage>
        <taxon>Bacteria</taxon>
        <taxon>Pseudomonadati</taxon>
        <taxon>Pseudomonadota</taxon>
        <taxon>Betaproteobacteria</taxon>
        <taxon>Burkholderiales</taxon>
        <taxon>Comamonadaceae</taxon>
        <taxon>Ottowia</taxon>
    </lineage>
</organism>
<evidence type="ECO:0000259" key="4">
    <source>
        <dbReference type="Pfam" id="PF18203"/>
    </source>
</evidence>
<feature type="signal peptide" evidence="3">
    <location>
        <begin position="1"/>
        <end position="24"/>
    </location>
</feature>
<feature type="compositionally biased region" description="Polar residues" evidence="1">
    <location>
        <begin position="451"/>
        <end position="478"/>
    </location>
</feature>
<keyword evidence="2" id="KW-0812">Transmembrane</keyword>
<keyword evidence="2" id="KW-0472">Membrane</keyword>
<dbReference type="Pfam" id="PF18203">
    <property type="entry name" value="IPTL-CTERM"/>
    <property type="match status" value="1"/>
</dbReference>
<dbReference type="Proteomes" id="UP001549320">
    <property type="component" value="Unassembled WGS sequence"/>
</dbReference>
<feature type="chain" id="PRO_5045335485" description="IPTL-CTERM protein sorting domain-containing protein" evidence="3">
    <location>
        <begin position="25"/>
        <end position="525"/>
    </location>
</feature>
<feature type="region of interest" description="Disordered" evidence="1">
    <location>
        <begin position="451"/>
        <end position="492"/>
    </location>
</feature>
<evidence type="ECO:0000313" key="6">
    <source>
        <dbReference type="Proteomes" id="UP001549320"/>
    </source>
</evidence>
<keyword evidence="2" id="KW-1133">Transmembrane helix</keyword>
<dbReference type="InterPro" id="IPR026442">
    <property type="entry name" value="IPTL_CTERM"/>
</dbReference>
<evidence type="ECO:0000313" key="5">
    <source>
        <dbReference type="EMBL" id="MET4579455.1"/>
    </source>
</evidence>
<proteinExistence type="predicted"/>